<sequence>MEMIRDVGVIGLGRMGGGIAKRVDRAKRLGAAWDSNETARQGKALSQSVKLISPRDMAQTCTFILFALPSSFEIEACLTGPDGILSVDAPGQILVDLTTSHPSATKRLSELAAARGRAYLDAGMSGGAQAADTGKLTLMVGSPEEPFARAWPVLSLIATRIFHLGDVGAGHTMKLVHNMICHTIFLATSEGCRLAERAGIDLSDAVAVLNAGNARSFISEARFPNHILSGTYDGRSAISNLAKDLAMAVALERELDMPAAYGPLTSRLLTRALSEGQGGQDFTTLYTMVEQLMEAELAGRPTTP</sequence>
<dbReference type="PANTHER" id="PTHR22981:SF7">
    <property type="entry name" value="3-HYDROXYISOBUTYRATE DEHYDROGENASE, MITOCHONDRIAL"/>
    <property type="match status" value="1"/>
</dbReference>
<evidence type="ECO:0000259" key="4">
    <source>
        <dbReference type="Pfam" id="PF03446"/>
    </source>
</evidence>
<protein>
    <recommendedName>
        <fullName evidence="8">3-hydroxyisobutyrate dehydrogenase</fullName>
    </recommendedName>
</protein>
<dbReference type="PANTHER" id="PTHR22981">
    <property type="entry name" value="3-HYDROXYISOBUTYRATE DEHYDROGENASE-RELATED"/>
    <property type="match status" value="1"/>
</dbReference>
<evidence type="ECO:0000256" key="2">
    <source>
        <dbReference type="ARBA" id="ARBA00023027"/>
    </source>
</evidence>
<dbReference type="Gene3D" id="3.40.50.720">
    <property type="entry name" value="NAD(P)-binding Rossmann-like Domain"/>
    <property type="match status" value="1"/>
</dbReference>
<dbReference type="InterPro" id="IPR013328">
    <property type="entry name" value="6PGD_dom2"/>
</dbReference>
<dbReference type="SUPFAM" id="SSF51735">
    <property type="entry name" value="NAD(P)-binding Rossmann-fold domains"/>
    <property type="match status" value="1"/>
</dbReference>
<evidence type="ECO:0000259" key="5">
    <source>
        <dbReference type="Pfam" id="PF14833"/>
    </source>
</evidence>
<keyword evidence="1" id="KW-0560">Oxidoreductase</keyword>
<evidence type="ECO:0000256" key="3">
    <source>
        <dbReference type="PIRSR" id="PIRSR000103-1"/>
    </source>
</evidence>
<keyword evidence="7" id="KW-1185">Reference proteome</keyword>
<dbReference type="Gene3D" id="1.10.1040.10">
    <property type="entry name" value="N-(1-d-carboxylethyl)-l-norvaline Dehydrogenase, domain 2"/>
    <property type="match status" value="1"/>
</dbReference>
<feature type="domain" description="3-hydroxyisobutyrate dehydrogenase-like NAD-binding" evidence="5">
    <location>
        <begin position="168"/>
        <end position="287"/>
    </location>
</feature>
<dbReference type="InterPro" id="IPR008927">
    <property type="entry name" value="6-PGluconate_DH-like_C_sf"/>
</dbReference>
<dbReference type="GO" id="GO:0016616">
    <property type="term" value="F:oxidoreductase activity, acting on the CH-OH group of donors, NAD or NADP as acceptor"/>
    <property type="evidence" value="ECO:0007669"/>
    <property type="project" value="TreeGrafter"/>
</dbReference>
<dbReference type="InterPro" id="IPR036291">
    <property type="entry name" value="NAD(P)-bd_dom_sf"/>
</dbReference>
<dbReference type="InterPro" id="IPR015815">
    <property type="entry name" value="HIBADH-related"/>
</dbReference>
<evidence type="ECO:0000313" key="7">
    <source>
        <dbReference type="Proteomes" id="UP000321085"/>
    </source>
</evidence>
<organism evidence="6 7">
    <name type="scientific">Microvirga aerophila</name>
    <dbReference type="NCBI Taxonomy" id="670291"/>
    <lineage>
        <taxon>Bacteria</taxon>
        <taxon>Pseudomonadati</taxon>
        <taxon>Pseudomonadota</taxon>
        <taxon>Alphaproteobacteria</taxon>
        <taxon>Hyphomicrobiales</taxon>
        <taxon>Methylobacteriaceae</taxon>
        <taxon>Microvirga</taxon>
    </lineage>
</organism>
<dbReference type="EMBL" id="BJYU01000021">
    <property type="protein sequence ID" value="GEO14329.1"/>
    <property type="molecule type" value="Genomic_DNA"/>
</dbReference>
<evidence type="ECO:0000256" key="1">
    <source>
        <dbReference type="ARBA" id="ARBA00023002"/>
    </source>
</evidence>
<comment type="caution">
    <text evidence="6">The sequence shown here is derived from an EMBL/GenBank/DDBJ whole genome shotgun (WGS) entry which is preliminary data.</text>
</comment>
<name>A0A512BQQ9_9HYPH</name>
<proteinExistence type="predicted"/>
<dbReference type="Pfam" id="PF03446">
    <property type="entry name" value="NAD_binding_2"/>
    <property type="match status" value="1"/>
</dbReference>
<evidence type="ECO:0000313" key="6">
    <source>
        <dbReference type="EMBL" id="GEO14329.1"/>
    </source>
</evidence>
<dbReference type="Pfam" id="PF14833">
    <property type="entry name" value="NAD_binding_11"/>
    <property type="match status" value="1"/>
</dbReference>
<dbReference type="PIRSF" id="PIRSF000103">
    <property type="entry name" value="HIBADH"/>
    <property type="match status" value="1"/>
</dbReference>
<dbReference type="AlphaFoldDB" id="A0A512BQQ9"/>
<feature type="domain" description="6-phosphogluconate dehydrogenase NADP-binding" evidence="4">
    <location>
        <begin position="6"/>
        <end position="165"/>
    </location>
</feature>
<evidence type="ECO:0008006" key="8">
    <source>
        <dbReference type="Google" id="ProtNLM"/>
    </source>
</evidence>
<dbReference type="SUPFAM" id="SSF48179">
    <property type="entry name" value="6-phosphogluconate dehydrogenase C-terminal domain-like"/>
    <property type="match status" value="1"/>
</dbReference>
<dbReference type="OrthoDB" id="9812907at2"/>
<feature type="active site" evidence="3">
    <location>
        <position position="174"/>
    </location>
</feature>
<reference evidence="6 7" key="1">
    <citation type="submission" date="2019-07" db="EMBL/GenBank/DDBJ databases">
        <title>Whole genome shotgun sequence of Microvirga aerophila NBRC 106136.</title>
        <authorList>
            <person name="Hosoyama A."/>
            <person name="Uohara A."/>
            <person name="Ohji S."/>
            <person name="Ichikawa N."/>
        </authorList>
    </citation>
    <scope>NUCLEOTIDE SEQUENCE [LARGE SCALE GENOMIC DNA]</scope>
    <source>
        <strain evidence="6 7">NBRC 106136</strain>
    </source>
</reference>
<accession>A0A512BQQ9</accession>
<dbReference type="RefSeq" id="WP_114185840.1">
    <property type="nucleotide sequence ID" value="NZ_BJYU01000021.1"/>
</dbReference>
<dbReference type="InterPro" id="IPR006115">
    <property type="entry name" value="6PGDH_NADP-bd"/>
</dbReference>
<dbReference type="Proteomes" id="UP000321085">
    <property type="component" value="Unassembled WGS sequence"/>
</dbReference>
<gene>
    <name evidence="6" type="ORF">MAE02_20250</name>
</gene>
<keyword evidence="2" id="KW-0520">NAD</keyword>
<dbReference type="InterPro" id="IPR029154">
    <property type="entry name" value="HIBADH-like_NADP-bd"/>
</dbReference>
<dbReference type="GO" id="GO:0051287">
    <property type="term" value="F:NAD binding"/>
    <property type="evidence" value="ECO:0007669"/>
    <property type="project" value="InterPro"/>
</dbReference>
<dbReference type="GO" id="GO:0050661">
    <property type="term" value="F:NADP binding"/>
    <property type="evidence" value="ECO:0007669"/>
    <property type="project" value="InterPro"/>
</dbReference>